<dbReference type="EMBL" id="FN653017">
    <property type="protein sequence ID" value="CBY21623.1"/>
    <property type="molecule type" value="Genomic_DNA"/>
</dbReference>
<reference evidence="6" key="1">
    <citation type="journal article" date="2010" name="Science">
        <title>Plasticity of animal genome architecture unmasked by rapid evolution of a pelagic tunicate.</title>
        <authorList>
            <person name="Denoeud F."/>
            <person name="Henriet S."/>
            <person name="Mungpakdee S."/>
            <person name="Aury J.M."/>
            <person name="Da Silva C."/>
            <person name="Brinkmann H."/>
            <person name="Mikhaleva J."/>
            <person name="Olsen L.C."/>
            <person name="Jubin C."/>
            <person name="Canestro C."/>
            <person name="Bouquet J.M."/>
            <person name="Danks G."/>
            <person name="Poulain J."/>
            <person name="Campsteijn C."/>
            <person name="Adamski M."/>
            <person name="Cross I."/>
            <person name="Yadetie F."/>
            <person name="Muffato M."/>
            <person name="Louis A."/>
            <person name="Butcher S."/>
            <person name="Tsagkogeorga G."/>
            <person name="Konrad A."/>
            <person name="Singh S."/>
            <person name="Jensen M.F."/>
            <person name="Cong E.H."/>
            <person name="Eikeseth-Otteraa H."/>
            <person name="Noel B."/>
            <person name="Anthouard V."/>
            <person name="Porcel B.M."/>
            <person name="Kachouri-Lafond R."/>
            <person name="Nishino A."/>
            <person name="Ugolini M."/>
            <person name="Chourrout P."/>
            <person name="Nishida H."/>
            <person name="Aasland R."/>
            <person name="Huzurbazar S."/>
            <person name="Westhof E."/>
            <person name="Delsuc F."/>
            <person name="Lehrach H."/>
            <person name="Reinhardt R."/>
            <person name="Weissenbach J."/>
            <person name="Roy S.W."/>
            <person name="Artiguenave F."/>
            <person name="Postlethwait J.H."/>
            <person name="Manak J.R."/>
            <person name="Thompson E.M."/>
            <person name="Jaillon O."/>
            <person name="Du Pasquier L."/>
            <person name="Boudinot P."/>
            <person name="Liberles D.A."/>
            <person name="Volff J.N."/>
            <person name="Philippe H."/>
            <person name="Lenhard B."/>
            <person name="Roest Crollius H."/>
            <person name="Wincker P."/>
            <person name="Chourrout D."/>
        </authorList>
    </citation>
    <scope>NUCLEOTIDE SEQUENCE [LARGE SCALE GENOMIC DNA]</scope>
</reference>
<protein>
    <recommendedName>
        <fullName evidence="5">ethanolamine kinase</fullName>
        <ecNumber evidence="5">2.7.1.82</ecNumber>
    </recommendedName>
</protein>
<dbReference type="AlphaFoldDB" id="E4WUU2"/>
<dbReference type="GO" id="GO:0005737">
    <property type="term" value="C:cytoplasm"/>
    <property type="evidence" value="ECO:0007669"/>
    <property type="project" value="TreeGrafter"/>
</dbReference>
<gene>
    <name evidence="6" type="ORF">GSOID_T00009395001</name>
</gene>
<dbReference type="GO" id="GO:0006646">
    <property type="term" value="P:phosphatidylethanolamine biosynthetic process"/>
    <property type="evidence" value="ECO:0007669"/>
    <property type="project" value="TreeGrafter"/>
</dbReference>
<comment type="similarity">
    <text evidence="4">Belongs to the choline/ethanolamine kinase family.</text>
</comment>
<keyword evidence="7" id="KW-1185">Reference proteome</keyword>
<dbReference type="Gene3D" id="3.90.1200.10">
    <property type="match status" value="1"/>
</dbReference>
<dbReference type="OrthoDB" id="10267235at2759"/>
<evidence type="ECO:0000313" key="7">
    <source>
        <dbReference type="Proteomes" id="UP000001307"/>
    </source>
</evidence>
<dbReference type="Pfam" id="PF01633">
    <property type="entry name" value="Choline_kinase"/>
    <property type="match status" value="1"/>
</dbReference>
<evidence type="ECO:0000256" key="3">
    <source>
        <dbReference type="ARBA" id="ARBA00037883"/>
    </source>
</evidence>
<proteinExistence type="inferred from homology"/>
<dbReference type="InParanoid" id="E4WUU2"/>
<dbReference type="Proteomes" id="UP000001307">
    <property type="component" value="Unassembled WGS sequence"/>
</dbReference>
<dbReference type="PANTHER" id="PTHR22603">
    <property type="entry name" value="CHOLINE/ETHANOALAMINE KINASE"/>
    <property type="match status" value="1"/>
</dbReference>
<organism evidence="6">
    <name type="scientific">Oikopleura dioica</name>
    <name type="common">Tunicate</name>
    <dbReference type="NCBI Taxonomy" id="34765"/>
    <lineage>
        <taxon>Eukaryota</taxon>
        <taxon>Metazoa</taxon>
        <taxon>Chordata</taxon>
        <taxon>Tunicata</taxon>
        <taxon>Appendicularia</taxon>
        <taxon>Copelata</taxon>
        <taxon>Oikopleuridae</taxon>
        <taxon>Oikopleura</taxon>
    </lineage>
</organism>
<keyword evidence="1" id="KW-0443">Lipid metabolism</keyword>
<sequence length="227" mass="26519">MAQMHKNTKLLPSETEPGLIKTMIEFVSMIPDKYSYNKKEAARKKIQLPETAELKKMIKEGTVALGNQTSPLVVCHNDPSLNNLLYDKNTSSMRIIDYEYLAPNPAAFDIANHFNEFVGTEDFGPDDYLKYLPDDSFIRWWLIEYLREFLGREPTEEELISWERSVKDMMPLSHYFWASWSMVQVEASVHDLDYVTYAKLRFDEAKRLVQLTVEKIKEIFVFPSSNK</sequence>
<dbReference type="EC" id="2.7.1.82" evidence="5"/>
<evidence type="ECO:0000256" key="5">
    <source>
        <dbReference type="ARBA" id="ARBA00038874"/>
    </source>
</evidence>
<comment type="pathway">
    <text evidence="3">Phospholipid metabolism; phosphatidylethanolamine biosynthesis; phosphatidylethanolamine from ethanolamine: step 1/3.</text>
</comment>
<keyword evidence="1" id="KW-0444">Lipid biosynthesis</keyword>
<dbReference type="PANTHER" id="PTHR22603:SF66">
    <property type="entry name" value="ETHANOLAMINE KINASE"/>
    <property type="match status" value="1"/>
</dbReference>
<dbReference type="InterPro" id="IPR011009">
    <property type="entry name" value="Kinase-like_dom_sf"/>
</dbReference>
<accession>E4WUU2</accession>
<evidence type="ECO:0000256" key="1">
    <source>
        <dbReference type="ARBA" id="ARBA00023209"/>
    </source>
</evidence>
<dbReference type="GO" id="GO:0004305">
    <property type="term" value="F:ethanolamine kinase activity"/>
    <property type="evidence" value="ECO:0007669"/>
    <property type="project" value="UniProtKB-EC"/>
</dbReference>
<name>E4WUU2_OIKDI</name>
<keyword evidence="1" id="KW-0594">Phospholipid biosynthesis</keyword>
<keyword evidence="2" id="KW-1208">Phospholipid metabolism</keyword>
<evidence type="ECO:0000313" key="6">
    <source>
        <dbReference type="EMBL" id="CBY21623.1"/>
    </source>
</evidence>
<dbReference type="SUPFAM" id="SSF56112">
    <property type="entry name" value="Protein kinase-like (PK-like)"/>
    <property type="match status" value="1"/>
</dbReference>
<evidence type="ECO:0000256" key="4">
    <source>
        <dbReference type="ARBA" id="ARBA00038211"/>
    </source>
</evidence>
<evidence type="ECO:0000256" key="2">
    <source>
        <dbReference type="ARBA" id="ARBA00023264"/>
    </source>
</evidence>